<sequence>MYFCATLNHNGHKCVALAEAASKYRKEMEGLVTKASSQAEKIKAAEAQVRRASVSMNEACEEQRAELQGSFGELHAALNSREQALMDKLVSLLQHKESILTGQQDRLRLNQACLESAVQQAKSSIQSASDVQFLLSRPAIVSTLKNKESYSLVLEPEAQFLPEFSKEQESKARFHSLITMATIFDPFDKLKKTIERAGDISDRSTCAANTTAIGEGTKEAFAGRKATFTIFSRDSQDRQRKQGGDVYAVKLIERGFEIRNVHVKDQKDGTYSVEYFVGNLVGKLTLSVCLRGEHIKSSPFSVLVKR</sequence>
<dbReference type="InterPro" id="IPR017868">
    <property type="entry name" value="Filamin/ABP280_repeat-like"/>
</dbReference>
<dbReference type="Pfam" id="PF00630">
    <property type="entry name" value="Filamin"/>
    <property type="match status" value="1"/>
</dbReference>
<dbReference type="EMBL" id="CALNXK010000971">
    <property type="protein sequence ID" value="CAH3191017.1"/>
    <property type="molecule type" value="Genomic_DNA"/>
</dbReference>
<evidence type="ECO:0000259" key="2">
    <source>
        <dbReference type="SMART" id="SM00502"/>
    </source>
</evidence>
<dbReference type="SUPFAM" id="SSF81296">
    <property type="entry name" value="E set domains"/>
    <property type="match status" value="1"/>
</dbReference>
<reference evidence="3 4" key="1">
    <citation type="submission" date="2022-05" db="EMBL/GenBank/DDBJ databases">
        <authorList>
            <consortium name="Genoscope - CEA"/>
            <person name="William W."/>
        </authorList>
    </citation>
    <scope>NUCLEOTIDE SEQUENCE [LARGE SCALE GENOMIC DNA]</scope>
</reference>
<dbReference type="PROSITE" id="PS50194">
    <property type="entry name" value="FILAMIN_REPEAT"/>
    <property type="match status" value="1"/>
</dbReference>
<name>A0ABN8SIE1_9CNID</name>
<comment type="caution">
    <text evidence="3">The sequence shown here is derived from an EMBL/GenBank/DDBJ whole genome shotgun (WGS) entry which is preliminary data.</text>
</comment>
<gene>
    <name evidence="3" type="ORF">PLOB_00049885</name>
</gene>
<dbReference type="SMART" id="SM00502">
    <property type="entry name" value="BBC"/>
    <property type="match status" value="1"/>
</dbReference>
<organism evidence="3 4">
    <name type="scientific">Porites lobata</name>
    <dbReference type="NCBI Taxonomy" id="104759"/>
    <lineage>
        <taxon>Eukaryota</taxon>
        <taxon>Metazoa</taxon>
        <taxon>Cnidaria</taxon>
        <taxon>Anthozoa</taxon>
        <taxon>Hexacorallia</taxon>
        <taxon>Scleractinia</taxon>
        <taxon>Fungiina</taxon>
        <taxon>Poritidae</taxon>
        <taxon>Porites</taxon>
    </lineage>
</organism>
<dbReference type="PANTHER" id="PTHR25462">
    <property type="entry name" value="BONUS, ISOFORM C-RELATED"/>
    <property type="match status" value="1"/>
</dbReference>
<evidence type="ECO:0000313" key="3">
    <source>
        <dbReference type="EMBL" id="CAH3191017.1"/>
    </source>
</evidence>
<dbReference type="InterPro" id="IPR047153">
    <property type="entry name" value="TRIM45/56/19-like"/>
</dbReference>
<dbReference type="InterPro" id="IPR014756">
    <property type="entry name" value="Ig_E-set"/>
</dbReference>
<dbReference type="Proteomes" id="UP001159405">
    <property type="component" value="Unassembled WGS sequence"/>
</dbReference>
<dbReference type="InterPro" id="IPR013783">
    <property type="entry name" value="Ig-like_fold"/>
</dbReference>
<feature type="repeat" description="Filamin" evidence="1">
    <location>
        <begin position="202"/>
        <end position="304"/>
    </location>
</feature>
<dbReference type="InterPro" id="IPR003649">
    <property type="entry name" value="Bbox_C"/>
</dbReference>
<keyword evidence="4" id="KW-1185">Reference proteome</keyword>
<dbReference type="Gene3D" id="2.60.40.10">
    <property type="entry name" value="Immunoglobulins"/>
    <property type="match status" value="1"/>
</dbReference>
<dbReference type="InterPro" id="IPR001298">
    <property type="entry name" value="Filamin/ABP280_rpt"/>
</dbReference>
<protein>
    <recommendedName>
        <fullName evidence="2">B-box C-terminal domain-containing protein</fullName>
    </recommendedName>
</protein>
<evidence type="ECO:0000313" key="4">
    <source>
        <dbReference type="Proteomes" id="UP001159405"/>
    </source>
</evidence>
<proteinExistence type="predicted"/>
<dbReference type="SMART" id="SM00557">
    <property type="entry name" value="IG_FLMN"/>
    <property type="match status" value="1"/>
</dbReference>
<evidence type="ECO:0000256" key="1">
    <source>
        <dbReference type="PROSITE-ProRule" id="PRU00087"/>
    </source>
</evidence>
<feature type="domain" description="B-box C-terminal" evidence="2">
    <location>
        <begin position="24"/>
        <end position="150"/>
    </location>
</feature>
<accession>A0ABN8SIE1</accession>
<dbReference type="PANTHER" id="PTHR25462:SF296">
    <property type="entry name" value="MEIOTIC P26, ISOFORM F"/>
    <property type="match status" value="1"/>
</dbReference>